<evidence type="ECO:0000256" key="16">
    <source>
        <dbReference type="ARBA" id="ARBA00033235"/>
    </source>
</evidence>
<dbReference type="InterPro" id="IPR040442">
    <property type="entry name" value="Pyrv_kinase-like_dom_sf"/>
</dbReference>
<keyword evidence="14 17" id="KW-0418">Kinase</keyword>
<evidence type="ECO:0000256" key="10">
    <source>
        <dbReference type="ARBA" id="ARBA00022597"/>
    </source>
</evidence>
<evidence type="ECO:0000256" key="17">
    <source>
        <dbReference type="PIRNR" id="PIRNR000732"/>
    </source>
</evidence>
<dbReference type="GO" id="GO:0008965">
    <property type="term" value="F:phosphoenolpyruvate-protein phosphotransferase activity"/>
    <property type="evidence" value="ECO:0007669"/>
    <property type="project" value="UniProtKB-EC"/>
</dbReference>
<keyword evidence="9 17" id="KW-0963">Cytoplasm</keyword>
<dbReference type="EC" id="2.7.3.9" evidence="6 17"/>
<dbReference type="InterPro" id="IPR008731">
    <property type="entry name" value="PTS_EIN"/>
</dbReference>
<evidence type="ECO:0000256" key="2">
    <source>
        <dbReference type="ARBA" id="ARBA00001946"/>
    </source>
</evidence>
<evidence type="ECO:0000259" key="23">
    <source>
        <dbReference type="Pfam" id="PF05524"/>
    </source>
</evidence>
<feature type="binding site" evidence="20">
    <location>
        <position position="444"/>
    </location>
    <ligand>
        <name>Mg(2+)</name>
        <dbReference type="ChEBI" id="CHEBI:18420"/>
    </ligand>
</feature>
<evidence type="ECO:0000256" key="5">
    <source>
        <dbReference type="ARBA" id="ARBA00007837"/>
    </source>
</evidence>
<evidence type="ECO:0000313" key="25">
    <source>
        <dbReference type="Proteomes" id="UP000217209"/>
    </source>
</evidence>
<feature type="domain" description="Phosphotransferase system enzyme I N-terminal" evidence="23">
    <location>
        <begin position="11"/>
        <end position="128"/>
    </location>
</feature>
<dbReference type="RefSeq" id="WP_095660675.1">
    <property type="nucleotide sequence ID" value="NZ_CP019688.1"/>
</dbReference>
<organism evidence="24 25">
    <name type="scientific">Corynebacterium glaucum</name>
    <dbReference type="NCBI Taxonomy" id="187491"/>
    <lineage>
        <taxon>Bacteria</taxon>
        <taxon>Bacillati</taxon>
        <taxon>Actinomycetota</taxon>
        <taxon>Actinomycetes</taxon>
        <taxon>Mycobacteriales</taxon>
        <taxon>Corynebacteriaceae</taxon>
        <taxon>Corynebacterium</taxon>
    </lineage>
</organism>
<evidence type="ECO:0000256" key="12">
    <source>
        <dbReference type="ARBA" id="ARBA00022683"/>
    </source>
</evidence>
<dbReference type="GO" id="GO:0009401">
    <property type="term" value="P:phosphoenolpyruvate-dependent sugar phosphotransferase system"/>
    <property type="evidence" value="ECO:0007669"/>
    <property type="project" value="UniProtKB-KW"/>
</dbReference>
<comment type="subcellular location">
    <subcellularLocation>
        <location evidence="4 17">Cytoplasm</location>
    </subcellularLocation>
</comment>
<keyword evidence="13 17" id="KW-0479">Metal-binding</keyword>
<feature type="binding site" evidence="20">
    <location>
        <position position="420"/>
    </location>
    <ligand>
        <name>Mg(2+)</name>
        <dbReference type="ChEBI" id="CHEBI:18420"/>
    </ligand>
</feature>
<evidence type="ECO:0000256" key="4">
    <source>
        <dbReference type="ARBA" id="ARBA00004496"/>
    </source>
</evidence>
<dbReference type="Pfam" id="PF05524">
    <property type="entry name" value="PEP-utilisers_N"/>
    <property type="match status" value="1"/>
</dbReference>
<dbReference type="Gene3D" id="3.50.30.10">
    <property type="entry name" value="Phosphohistidine domain"/>
    <property type="match status" value="1"/>
</dbReference>
<evidence type="ECO:0000256" key="8">
    <source>
        <dbReference type="ARBA" id="ARBA00022448"/>
    </source>
</evidence>
<dbReference type="GO" id="GO:0005737">
    <property type="term" value="C:cytoplasm"/>
    <property type="evidence" value="ECO:0007669"/>
    <property type="project" value="UniProtKB-SubCell"/>
</dbReference>
<dbReference type="EMBL" id="CP019688">
    <property type="protein sequence ID" value="AQQ16073.1"/>
    <property type="molecule type" value="Genomic_DNA"/>
</dbReference>
<evidence type="ECO:0000256" key="9">
    <source>
        <dbReference type="ARBA" id="ARBA00022490"/>
    </source>
</evidence>
<comment type="function">
    <text evidence="3 17">General (non sugar-specific) component of the phosphoenolpyruvate-dependent sugar phosphotransferase system (sugar PTS). This major carbohydrate active-transport system catalyzes the phosphorylation of incoming sugar substrates concomitantly with their translocation across the cell membrane. Enzyme I transfers the phosphoryl group from phosphoenolpyruvate (PEP) to the phosphoryl carrier protein (HPr).</text>
</comment>
<dbReference type="SUPFAM" id="SSF52009">
    <property type="entry name" value="Phosphohistidine domain"/>
    <property type="match status" value="1"/>
</dbReference>
<comment type="catalytic activity">
    <reaction evidence="1 17">
        <text>L-histidyl-[protein] + phosphoenolpyruvate = N(pros)-phospho-L-histidyl-[protein] + pyruvate</text>
        <dbReference type="Rhea" id="RHEA:23880"/>
        <dbReference type="Rhea" id="RHEA-COMP:9745"/>
        <dbReference type="Rhea" id="RHEA-COMP:9746"/>
        <dbReference type="ChEBI" id="CHEBI:15361"/>
        <dbReference type="ChEBI" id="CHEBI:29979"/>
        <dbReference type="ChEBI" id="CHEBI:58702"/>
        <dbReference type="ChEBI" id="CHEBI:64837"/>
        <dbReference type="EC" id="2.7.3.9"/>
    </reaction>
</comment>
<evidence type="ECO:0000256" key="6">
    <source>
        <dbReference type="ARBA" id="ARBA00012232"/>
    </source>
</evidence>
<dbReference type="PRINTS" id="PR01736">
    <property type="entry name" value="PHPHTRNFRASE"/>
</dbReference>
<dbReference type="Pfam" id="PF00391">
    <property type="entry name" value="PEP-utilizers"/>
    <property type="match status" value="1"/>
</dbReference>
<evidence type="ECO:0000256" key="14">
    <source>
        <dbReference type="ARBA" id="ARBA00022777"/>
    </source>
</evidence>
<evidence type="ECO:0000256" key="1">
    <source>
        <dbReference type="ARBA" id="ARBA00000683"/>
    </source>
</evidence>
<protein>
    <recommendedName>
        <fullName evidence="7 17">Phosphoenolpyruvate-protein phosphotransferase</fullName>
        <ecNumber evidence="6 17">2.7.3.9</ecNumber>
    </recommendedName>
    <alternativeName>
        <fullName evidence="16 17">Phosphotransferase system, enzyme I</fullName>
    </alternativeName>
</protein>
<dbReference type="Gene3D" id="1.10.274.10">
    <property type="entry name" value="PtsI, HPr-binding domain"/>
    <property type="match status" value="1"/>
</dbReference>
<keyword evidence="15 17" id="KW-0460">Magnesium</keyword>
<dbReference type="InterPro" id="IPR008279">
    <property type="entry name" value="PEP-util_enz_mobile_dom"/>
</dbReference>
<comment type="similarity">
    <text evidence="5 17">Belongs to the PEP-utilizing enzyme family.</text>
</comment>
<dbReference type="Pfam" id="PF02896">
    <property type="entry name" value="PEP-utilizers_C"/>
    <property type="match status" value="1"/>
</dbReference>
<evidence type="ECO:0000313" key="24">
    <source>
        <dbReference type="EMBL" id="AQQ16073.1"/>
    </source>
</evidence>
<feature type="domain" description="PEP-utilising enzyme C-terminal" evidence="22">
    <location>
        <begin position="260"/>
        <end position="527"/>
    </location>
</feature>
<keyword evidence="25" id="KW-1185">Reference proteome</keyword>
<keyword evidence="8 17" id="KW-0813">Transport</keyword>
<evidence type="ECO:0000256" key="20">
    <source>
        <dbReference type="PIRSR" id="PIRSR000732-3"/>
    </source>
</evidence>
<dbReference type="InterPro" id="IPR036618">
    <property type="entry name" value="PtsI_HPr-bd_sf"/>
</dbReference>
<evidence type="ECO:0000256" key="18">
    <source>
        <dbReference type="PIRSR" id="PIRSR000732-1"/>
    </source>
</evidence>
<feature type="binding site" evidence="19">
    <location>
        <position position="454"/>
    </location>
    <ligand>
        <name>phosphoenolpyruvate</name>
        <dbReference type="ChEBI" id="CHEBI:58702"/>
    </ligand>
</feature>
<dbReference type="GO" id="GO:0046872">
    <property type="term" value="F:metal ion binding"/>
    <property type="evidence" value="ECO:0007669"/>
    <property type="project" value="UniProtKB-KW"/>
</dbReference>
<reference evidence="24 25" key="1">
    <citation type="submission" date="2016-12" db="EMBL/GenBank/DDBJ databases">
        <authorList>
            <person name="Song W.-J."/>
            <person name="Kurnit D.M."/>
        </authorList>
    </citation>
    <scope>NUCLEOTIDE SEQUENCE [LARGE SCALE GENOMIC DNA]</scope>
    <source>
        <strain evidence="24 25">DSM 30827</strain>
    </source>
</reference>
<feature type="binding site" evidence="19">
    <location>
        <position position="330"/>
    </location>
    <ligand>
        <name>phosphoenolpyruvate</name>
        <dbReference type="ChEBI" id="CHEBI:58702"/>
    </ligand>
</feature>
<feature type="active site" description="Proton donor" evidence="18">
    <location>
        <position position="491"/>
    </location>
</feature>
<dbReference type="InterPro" id="IPR015813">
    <property type="entry name" value="Pyrv/PenolPyrv_kinase-like_dom"/>
</dbReference>
<feature type="binding site" evidence="19">
    <location>
        <begin position="443"/>
        <end position="444"/>
    </location>
    <ligand>
        <name>phosphoenolpyruvate</name>
        <dbReference type="ChEBI" id="CHEBI:58702"/>
    </ligand>
</feature>
<dbReference type="InterPro" id="IPR024692">
    <property type="entry name" value="PTS_EI"/>
</dbReference>
<dbReference type="SUPFAM" id="SSF47831">
    <property type="entry name" value="Enzyme I of the PEP:sugar phosphotransferase system HPr-binding (sub)domain"/>
    <property type="match status" value="1"/>
</dbReference>
<proteinExistence type="inferred from homology"/>
<evidence type="ECO:0000256" key="3">
    <source>
        <dbReference type="ARBA" id="ARBA00002728"/>
    </source>
</evidence>
<evidence type="ECO:0000256" key="15">
    <source>
        <dbReference type="ARBA" id="ARBA00022842"/>
    </source>
</evidence>
<dbReference type="InterPro" id="IPR036637">
    <property type="entry name" value="Phosphohistidine_dom_sf"/>
</dbReference>
<dbReference type="PANTHER" id="PTHR46244:SF3">
    <property type="entry name" value="PHOSPHOENOLPYRUVATE-PROTEIN PHOSPHOTRANSFERASE"/>
    <property type="match status" value="1"/>
</dbReference>
<gene>
    <name evidence="24" type="primary">ptsI</name>
    <name evidence="24" type="ORF">CGLAU_10695</name>
</gene>
<evidence type="ECO:0000259" key="22">
    <source>
        <dbReference type="Pfam" id="PF02896"/>
    </source>
</evidence>
<dbReference type="OrthoDB" id="9765468at2"/>
<evidence type="ECO:0000256" key="19">
    <source>
        <dbReference type="PIRSR" id="PIRSR000732-2"/>
    </source>
</evidence>
<dbReference type="InterPro" id="IPR006318">
    <property type="entry name" value="PTS_EI-like"/>
</dbReference>
<keyword evidence="11 17" id="KW-0808">Transferase</keyword>
<feature type="domain" description="PEP-utilising enzyme mobile" evidence="21">
    <location>
        <begin position="155"/>
        <end position="227"/>
    </location>
</feature>
<evidence type="ECO:0000256" key="11">
    <source>
        <dbReference type="ARBA" id="ARBA00022679"/>
    </source>
</evidence>
<dbReference type="Gene3D" id="3.20.20.60">
    <property type="entry name" value="Phosphoenolpyruvate-binding domains"/>
    <property type="match status" value="1"/>
</dbReference>
<feature type="active site" description="Tele-phosphohistidine intermediate" evidence="18">
    <location>
        <position position="191"/>
    </location>
</feature>
<dbReference type="Proteomes" id="UP000217209">
    <property type="component" value="Chromosome"/>
</dbReference>
<dbReference type="InterPro" id="IPR000121">
    <property type="entry name" value="PEP_util_C"/>
</dbReference>
<dbReference type="SUPFAM" id="SSF51621">
    <property type="entry name" value="Phosphoenolpyruvate/pyruvate domain"/>
    <property type="match status" value="1"/>
</dbReference>
<comment type="cofactor">
    <cofactor evidence="2 17 20">
        <name>Mg(2+)</name>
        <dbReference type="ChEBI" id="CHEBI:18420"/>
    </cofactor>
</comment>
<accession>A0A1Q2HZ16</accession>
<evidence type="ECO:0000256" key="7">
    <source>
        <dbReference type="ARBA" id="ARBA00016544"/>
    </source>
</evidence>
<dbReference type="KEGG" id="cgv:CGLAU_10695"/>
<dbReference type="PANTHER" id="PTHR46244">
    <property type="entry name" value="PHOSPHOENOLPYRUVATE-PROTEIN PHOSPHOTRANSFERASE"/>
    <property type="match status" value="1"/>
</dbReference>
<dbReference type="GO" id="GO:0016301">
    <property type="term" value="F:kinase activity"/>
    <property type="evidence" value="ECO:0007669"/>
    <property type="project" value="UniProtKB-KW"/>
</dbReference>
<dbReference type="InterPro" id="IPR050499">
    <property type="entry name" value="PEP-utilizing_PTS_enzyme"/>
</dbReference>
<dbReference type="PIRSF" id="PIRSF000732">
    <property type="entry name" value="PTS_enzyme_I"/>
    <property type="match status" value="1"/>
</dbReference>
<sequence>MSESTARTELKGIGVSAGTASGPIALVTPAVGIDQHEPASVDPESDGVRVREALEGVAASLRSRAEHANSETSKAVLEATATLATDKGLIKGIDKELKKGSGVTKAIHDAVETYAAKLRKLGGYMAERVTDLYDIRDRATARVRNLPEPGIPDLTEPSILIAEDLAPAETATLDPESVSGIITEAGGATSHTAILAAQLGIPAAVQVKGIAEAVVNQPQVALDGGTGKVIVAPDASDVSELEARSRRRAELLADSAGEGATRDGHKVKLLANIGTAEDARKAAKFDLEGSGLFRTEFLFLDRDAAPSVEEQTETYIKVLQAFGQRRVVVRTLDAGADKPLSFADLGPEENPALGRRGLRLSMERVDLIDQQLEALAAAHQAVEGADLWVMAPMVSTIEETEWFAERARSYGLPQIGVMVETPAAAILSEQILTVADFASIGTNDLSQYTMAADRMQGELAGLLSPWQPAVLRMIQATAQGGEHNGKPIGVCGEAGGDPLVALVLAGLGVSSLSMAPAKVSAVRATLRLHDLETCRDMADLAIKAPTASQAREAALELADPIIRDLVS</sequence>
<keyword evidence="10 17" id="KW-0762">Sugar transport</keyword>
<dbReference type="AlphaFoldDB" id="A0A1Q2HZ16"/>
<feature type="binding site" evidence="19">
    <location>
        <position position="294"/>
    </location>
    <ligand>
        <name>phosphoenolpyruvate</name>
        <dbReference type="ChEBI" id="CHEBI:58702"/>
    </ligand>
</feature>
<name>A0A1Q2HZ16_9CORY</name>
<evidence type="ECO:0000259" key="21">
    <source>
        <dbReference type="Pfam" id="PF00391"/>
    </source>
</evidence>
<dbReference type="NCBIfam" id="TIGR01417">
    <property type="entry name" value="PTS_I_fam"/>
    <property type="match status" value="1"/>
</dbReference>
<evidence type="ECO:0000256" key="13">
    <source>
        <dbReference type="ARBA" id="ARBA00022723"/>
    </source>
</evidence>
<keyword evidence="12 17" id="KW-0598">Phosphotransferase system</keyword>
<keyword evidence="24" id="KW-0670">Pyruvate</keyword>